<feature type="transmembrane region" description="Helical" evidence="6">
    <location>
        <begin position="381"/>
        <end position="398"/>
    </location>
</feature>
<dbReference type="InterPro" id="IPR050189">
    <property type="entry name" value="MFS_Efflux_Transporters"/>
</dbReference>
<dbReference type="AlphaFoldDB" id="N6YEK4"/>
<dbReference type="InterPro" id="IPR036259">
    <property type="entry name" value="MFS_trans_sf"/>
</dbReference>
<sequence length="402" mass="42792">MPRAAPPGAWSRIFLPFALGYYLSYLLRTVNAVISPALTMELGLSAAQLGLLTSMYFFAFGLAQIPVGIALDRYGPRRVESVLLLATALGAMLFALGDSMGSLGLARALIGVGVSACLMGALKGFALWYPPERQSSMTGFVMACGAMGALTASAPLEAMMPLVGWRGVFWGIAAVALFASANLFFSLPREAPAGERRNLAGILEGVAGIFVAPAFLRFAGSSLFFVGGFMALQSLWAVPWLMHVEGLELAAAARILLVLNLGMLVGQLAIGVFGVRLARRGVQPLRLLQTGYAGLLLVEAAILFGLGPAVALWFLLGMLSAVNSQAYLASANHFPREMFGRVSTSINLMVFLGAFLVQWGIGLALDLLRAWGWAMPEALRLALAALLILQVFSYLPLFKRTN</sequence>
<feature type="transmembrane region" description="Helical" evidence="6">
    <location>
        <begin position="46"/>
        <end position="67"/>
    </location>
</feature>
<evidence type="ECO:0000256" key="4">
    <source>
        <dbReference type="ARBA" id="ARBA00022989"/>
    </source>
</evidence>
<feature type="transmembrane region" description="Helical" evidence="6">
    <location>
        <begin position="168"/>
        <end position="187"/>
    </location>
</feature>
<evidence type="ECO:0000313" key="9">
    <source>
        <dbReference type="Proteomes" id="UP000013232"/>
    </source>
</evidence>
<dbReference type="RefSeq" id="WP_004333905.1">
    <property type="nucleotide sequence ID" value="NZ_AMXE01000007.1"/>
</dbReference>
<evidence type="ECO:0000256" key="6">
    <source>
        <dbReference type="SAM" id="Phobius"/>
    </source>
</evidence>
<feature type="domain" description="Major facilitator superfamily (MFS) profile" evidence="7">
    <location>
        <begin position="13"/>
        <end position="402"/>
    </location>
</feature>
<comment type="caution">
    <text evidence="8">The sequence shown here is derived from an EMBL/GenBank/DDBJ whole genome shotgun (WGS) entry which is preliminary data.</text>
</comment>
<dbReference type="EMBL" id="AMXE01000007">
    <property type="protein sequence ID" value="ENO89935.1"/>
    <property type="molecule type" value="Genomic_DNA"/>
</dbReference>
<feature type="transmembrane region" description="Helical" evidence="6">
    <location>
        <begin position="108"/>
        <end position="129"/>
    </location>
</feature>
<evidence type="ECO:0000259" key="7">
    <source>
        <dbReference type="PROSITE" id="PS50850"/>
    </source>
</evidence>
<dbReference type="eggNOG" id="COG2271">
    <property type="taxonomic scope" value="Bacteria"/>
</dbReference>
<feature type="transmembrane region" description="Helical" evidence="6">
    <location>
        <begin position="222"/>
        <end position="243"/>
    </location>
</feature>
<dbReference type="Proteomes" id="UP000013232">
    <property type="component" value="Unassembled WGS sequence"/>
</dbReference>
<name>N6YEK4_THAL4</name>
<accession>N6YEK4</accession>
<organism evidence="8 9">
    <name type="scientific">Thauera linaloolentis (strain DSM 12138 / JCM 21573 / CCUG 41526 / CIP 105981 / IAM 15112 / NBRC 102519 / 47Lol)</name>
    <dbReference type="NCBI Taxonomy" id="1123367"/>
    <lineage>
        <taxon>Bacteria</taxon>
        <taxon>Pseudomonadati</taxon>
        <taxon>Pseudomonadota</taxon>
        <taxon>Betaproteobacteria</taxon>
        <taxon>Rhodocyclales</taxon>
        <taxon>Zoogloeaceae</taxon>
        <taxon>Thauera</taxon>
    </lineage>
</organism>
<dbReference type="GO" id="GO:0005886">
    <property type="term" value="C:plasma membrane"/>
    <property type="evidence" value="ECO:0007669"/>
    <property type="project" value="UniProtKB-SubCell"/>
</dbReference>
<protein>
    <submittedName>
        <fullName evidence="8">Putative membrane transport protein</fullName>
    </submittedName>
</protein>
<evidence type="ECO:0000256" key="3">
    <source>
        <dbReference type="ARBA" id="ARBA00022692"/>
    </source>
</evidence>
<feature type="transmembrane region" description="Helical" evidence="6">
    <location>
        <begin position="338"/>
        <end position="361"/>
    </location>
</feature>
<dbReference type="PANTHER" id="PTHR43124">
    <property type="entry name" value="PURINE EFFLUX PUMP PBUE"/>
    <property type="match status" value="1"/>
</dbReference>
<feature type="transmembrane region" description="Helical" evidence="6">
    <location>
        <begin position="12"/>
        <end position="34"/>
    </location>
</feature>
<keyword evidence="3 6" id="KW-0812">Transmembrane</keyword>
<comment type="subcellular location">
    <subcellularLocation>
        <location evidence="1">Cell membrane</location>
        <topology evidence="1">Multi-pass membrane protein</topology>
    </subcellularLocation>
</comment>
<dbReference type="InterPro" id="IPR020846">
    <property type="entry name" value="MFS_dom"/>
</dbReference>
<dbReference type="PROSITE" id="PS50850">
    <property type="entry name" value="MFS"/>
    <property type="match status" value="1"/>
</dbReference>
<dbReference type="Pfam" id="PF07690">
    <property type="entry name" value="MFS_1"/>
    <property type="match status" value="1"/>
</dbReference>
<feature type="transmembrane region" description="Helical" evidence="6">
    <location>
        <begin position="79"/>
        <end position="96"/>
    </location>
</feature>
<evidence type="ECO:0000313" key="8">
    <source>
        <dbReference type="EMBL" id="ENO89935.1"/>
    </source>
</evidence>
<proteinExistence type="predicted"/>
<evidence type="ECO:0000256" key="5">
    <source>
        <dbReference type="ARBA" id="ARBA00023136"/>
    </source>
</evidence>
<keyword evidence="2" id="KW-1003">Cell membrane</keyword>
<dbReference type="OrthoDB" id="5291895at2"/>
<evidence type="ECO:0000256" key="2">
    <source>
        <dbReference type="ARBA" id="ARBA00022475"/>
    </source>
</evidence>
<feature type="transmembrane region" description="Helical" evidence="6">
    <location>
        <begin position="136"/>
        <end position="156"/>
    </location>
</feature>
<feature type="transmembrane region" description="Helical" evidence="6">
    <location>
        <begin position="295"/>
        <end position="317"/>
    </location>
</feature>
<dbReference type="Gene3D" id="1.20.1250.20">
    <property type="entry name" value="MFS general substrate transporter like domains"/>
    <property type="match status" value="1"/>
</dbReference>
<dbReference type="InterPro" id="IPR011701">
    <property type="entry name" value="MFS"/>
</dbReference>
<dbReference type="SUPFAM" id="SSF103473">
    <property type="entry name" value="MFS general substrate transporter"/>
    <property type="match status" value="1"/>
</dbReference>
<gene>
    <name evidence="8" type="ORF">C666_03580</name>
</gene>
<feature type="transmembrane region" description="Helical" evidence="6">
    <location>
        <begin position="255"/>
        <end position="275"/>
    </location>
</feature>
<keyword evidence="4 6" id="KW-1133">Transmembrane helix</keyword>
<reference evidence="8 9" key="1">
    <citation type="submission" date="2012-09" db="EMBL/GenBank/DDBJ databases">
        <title>Draft Genome Sequences of 6 Strains from Genus Thauera.</title>
        <authorList>
            <person name="Liu B."/>
            <person name="Shapleigh J.P."/>
            <person name="Frostegard A.H."/>
        </authorList>
    </citation>
    <scope>NUCLEOTIDE SEQUENCE [LARGE SCALE GENOMIC DNA]</scope>
    <source>
        <strain evidence="9">47Lol / DSM 12138</strain>
    </source>
</reference>
<dbReference type="STRING" id="1123367.GCA_000621305_02597"/>
<dbReference type="GO" id="GO:0022857">
    <property type="term" value="F:transmembrane transporter activity"/>
    <property type="evidence" value="ECO:0007669"/>
    <property type="project" value="InterPro"/>
</dbReference>
<keyword evidence="9" id="KW-1185">Reference proteome</keyword>
<keyword evidence="5 6" id="KW-0472">Membrane</keyword>
<evidence type="ECO:0000256" key="1">
    <source>
        <dbReference type="ARBA" id="ARBA00004651"/>
    </source>
</evidence>
<feature type="transmembrane region" description="Helical" evidence="6">
    <location>
        <begin position="199"/>
        <end position="216"/>
    </location>
</feature>
<dbReference type="PANTHER" id="PTHR43124:SF3">
    <property type="entry name" value="CHLORAMPHENICOL EFFLUX PUMP RV0191"/>
    <property type="match status" value="1"/>
</dbReference>